<protein>
    <submittedName>
        <fullName evidence="2">Uncharacterized protein</fullName>
    </submittedName>
</protein>
<gene>
    <name evidence="2" type="ORF">ONE63_003203</name>
</gene>
<proteinExistence type="predicted"/>
<dbReference type="AlphaFoldDB" id="A0AAV7X6L7"/>
<dbReference type="EMBL" id="JAPTSV010000013">
    <property type="protein sequence ID" value="KAJ1521544.1"/>
    <property type="molecule type" value="Genomic_DNA"/>
</dbReference>
<organism evidence="2 3">
    <name type="scientific">Megalurothrips usitatus</name>
    <name type="common">bean blossom thrips</name>
    <dbReference type="NCBI Taxonomy" id="439358"/>
    <lineage>
        <taxon>Eukaryota</taxon>
        <taxon>Metazoa</taxon>
        <taxon>Ecdysozoa</taxon>
        <taxon>Arthropoda</taxon>
        <taxon>Hexapoda</taxon>
        <taxon>Insecta</taxon>
        <taxon>Pterygota</taxon>
        <taxon>Neoptera</taxon>
        <taxon>Paraneoptera</taxon>
        <taxon>Thysanoptera</taxon>
        <taxon>Terebrantia</taxon>
        <taxon>Thripoidea</taxon>
        <taxon>Thripidae</taxon>
        <taxon>Megalurothrips</taxon>
    </lineage>
</organism>
<feature type="region of interest" description="Disordered" evidence="1">
    <location>
        <begin position="1"/>
        <end position="47"/>
    </location>
</feature>
<keyword evidence="3" id="KW-1185">Reference proteome</keyword>
<evidence type="ECO:0000313" key="3">
    <source>
        <dbReference type="Proteomes" id="UP001075354"/>
    </source>
</evidence>
<feature type="compositionally biased region" description="Basic and acidic residues" evidence="1">
    <location>
        <begin position="28"/>
        <end position="47"/>
    </location>
</feature>
<dbReference type="Proteomes" id="UP001075354">
    <property type="component" value="Chromosome 13"/>
</dbReference>
<comment type="caution">
    <text evidence="2">The sequence shown here is derived from an EMBL/GenBank/DDBJ whole genome shotgun (WGS) entry which is preliminary data.</text>
</comment>
<name>A0AAV7X6L7_9NEOP</name>
<sequence>MESWLTDVPRMRIPRPKFAGGSRCPAEPPKDYGDEDSAKGKRDLGKATEELRRAIQDKL</sequence>
<evidence type="ECO:0000313" key="2">
    <source>
        <dbReference type="EMBL" id="KAJ1521544.1"/>
    </source>
</evidence>
<evidence type="ECO:0000256" key="1">
    <source>
        <dbReference type="SAM" id="MobiDB-lite"/>
    </source>
</evidence>
<reference evidence="2" key="1">
    <citation type="submission" date="2022-12" db="EMBL/GenBank/DDBJ databases">
        <title>Chromosome-level genome assembly of the bean flower thrips Megalurothrips usitatus.</title>
        <authorList>
            <person name="Ma L."/>
            <person name="Liu Q."/>
            <person name="Li H."/>
            <person name="Cai W."/>
        </authorList>
    </citation>
    <scope>NUCLEOTIDE SEQUENCE</scope>
    <source>
        <strain evidence="2">Cailab_2022a</strain>
    </source>
</reference>
<accession>A0AAV7X6L7</accession>